<dbReference type="InterPro" id="IPR002328">
    <property type="entry name" value="ADH_Zn_CS"/>
</dbReference>
<dbReference type="Gene3D" id="3.40.50.720">
    <property type="entry name" value="NAD(P)-binding Rossmann-like Domain"/>
    <property type="match status" value="1"/>
</dbReference>
<dbReference type="InterPro" id="IPR047109">
    <property type="entry name" value="CAD-like"/>
</dbReference>
<reference evidence="13 14" key="1">
    <citation type="journal article" date="2011" name="J. Biotechnol.">
        <title>High-quality genome sequence of Pichia pastoris CBS7435.</title>
        <authorList>
            <person name="Kuberl A."/>
            <person name="Schneider J."/>
            <person name="Thallinger G.G."/>
            <person name="Anderl I."/>
            <person name="Wibberg D."/>
            <person name="Hajek T."/>
            <person name="Jaenicke S."/>
            <person name="Brinkrolf K."/>
            <person name="Goesmann A."/>
            <person name="Szczepanowski R."/>
            <person name="Puhler A."/>
            <person name="Schwab H."/>
            <person name="Glieder A."/>
            <person name="Pichler H."/>
        </authorList>
    </citation>
    <scope>NUCLEOTIDE SEQUENCE [LARGE SCALE GENOMIC DNA]</scope>
    <source>
        <strain evidence="14">ATCC 76273 / CBS 7435 / CECT 11047 / NRRL Y-11430 / Wegner 21-1</strain>
    </source>
</reference>
<dbReference type="GO" id="GO:0006066">
    <property type="term" value="P:alcohol metabolic process"/>
    <property type="evidence" value="ECO:0007669"/>
    <property type="project" value="UniProtKB-ARBA"/>
</dbReference>
<dbReference type="InterPro" id="IPR020843">
    <property type="entry name" value="ER"/>
</dbReference>
<dbReference type="Pfam" id="PF08240">
    <property type="entry name" value="ADH_N"/>
    <property type="match status" value="1"/>
</dbReference>
<keyword evidence="6 11" id="KW-0862">Zinc</keyword>
<dbReference type="InterPro" id="IPR011032">
    <property type="entry name" value="GroES-like_sf"/>
</dbReference>
<comment type="subunit">
    <text evidence="3">Homodimer.</text>
</comment>
<evidence type="ECO:0000256" key="10">
    <source>
        <dbReference type="ARBA" id="ARBA00050997"/>
    </source>
</evidence>
<evidence type="ECO:0000256" key="6">
    <source>
        <dbReference type="ARBA" id="ARBA00022833"/>
    </source>
</evidence>
<dbReference type="Proteomes" id="UP000006853">
    <property type="component" value="Chromosome 4"/>
</dbReference>
<keyword evidence="14" id="KW-1185">Reference proteome</keyword>
<dbReference type="Gene3D" id="3.90.180.10">
    <property type="entry name" value="Medium-chain alcohol dehydrogenases, catalytic domain"/>
    <property type="match status" value="1"/>
</dbReference>
<dbReference type="FunFam" id="3.40.50.720:FF:000158">
    <property type="entry name" value="Zinc-binding alcohol dehydrogenase"/>
    <property type="match status" value="1"/>
</dbReference>
<dbReference type="InterPro" id="IPR013149">
    <property type="entry name" value="ADH-like_C"/>
</dbReference>
<dbReference type="InterPro" id="IPR029752">
    <property type="entry name" value="D-isomer_DH_CS1"/>
</dbReference>
<evidence type="ECO:0000313" key="14">
    <source>
        <dbReference type="Proteomes" id="UP000006853"/>
    </source>
</evidence>
<keyword evidence="5 11" id="KW-0479">Metal-binding</keyword>
<comment type="similarity">
    <text evidence="2 11">Belongs to the zinc-containing alcohol dehydrogenase family.</text>
</comment>
<keyword evidence="7" id="KW-0521">NADP</keyword>
<dbReference type="EMBL" id="FR839631">
    <property type="protein sequence ID" value="CCA40563.1"/>
    <property type="molecule type" value="Genomic_DNA"/>
</dbReference>
<sequence length="381" mass="41547">MAYPDTFEGFAVTDTAKWSTTKKIEFTPKRFQEHDIDVKIHACGICGSDVHTVCGGWAKPDLPVIPGHEIVGEVVRVGPKVKGFEIGQRVGVGAQVWACLECDTCKDNNETYCPQWVDTYNATYPDGDKAWGGYSSHIRVHDHFVFPIPDELPTNAVAPMLCAGITTYSPLVRNGAGPGKKVGIIGIGGLGHFAIMWARALGCEVYTFSRTHSKEADAKKLGTDHFIATWEDKDWAKKIGRKLDFIISCGNSATNFDMDGYLSVLKVHGKLISVGLPEEPFTLSAGSFIKNGCYLGSSHLGNRQEMLDMLKLAADKGIGSWLVEDSSPWTLKFQSMGLVKDSSPWTLKFQSMGMALKFPSGTFFCSMDVGDIGRCIAAAQL</sequence>
<evidence type="ECO:0000256" key="2">
    <source>
        <dbReference type="ARBA" id="ARBA00008072"/>
    </source>
</evidence>
<organism evidence="13 14">
    <name type="scientific">Komagataella phaffii (strain ATCC 76273 / CBS 7435 / CECT 11047 / NRRL Y-11430 / Wegner 21-1)</name>
    <name type="common">Yeast</name>
    <name type="synonym">Pichia pastoris</name>
    <dbReference type="NCBI Taxonomy" id="981350"/>
    <lineage>
        <taxon>Eukaryota</taxon>
        <taxon>Fungi</taxon>
        <taxon>Dikarya</taxon>
        <taxon>Ascomycota</taxon>
        <taxon>Saccharomycotina</taxon>
        <taxon>Pichiomycetes</taxon>
        <taxon>Pichiales</taxon>
        <taxon>Pichiaceae</taxon>
        <taxon>Komagataella</taxon>
    </lineage>
</organism>
<dbReference type="HOGENOM" id="CLU_026673_20_2_1"/>
<protein>
    <recommendedName>
        <fullName evidence="9">alcohol dehydrogenase (NADP(+))</fullName>
        <ecNumber evidence="9">1.1.1.2</ecNumber>
    </recommendedName>
</protein>
<dbReference type="CDD" id="cd05283">
    <property type="entry name" value="CAD1"/>
    <property type="match status" value="1"/>
</dbReference>
<evidence type="ECO:0000256" key="4">
    <source>
        <dbReference type="ARBA" id="ARBA00022553"/>
    </source>
</evidence>
<dbReference type="InterPro" id="IPR013154">
    <property type="entry name" value="ADH-like_N"/>
</dbReference>
<dbReference type="InterPro" id="IPR036291">
    <property type="entry name" value="NAD(P)-bd_dom_sf"/>
</dbReference>
<dbReference type="AlphaFoldDB" id="F2QYT5"/>
<feature type="domain" description="Enoyl reductase (ER)" evidence="12">
    <location>
        <begin position="11"/>
        <end position="289"/>
    </location>
</feature>
<evidence type="ECO:0000256" key="1">
    <source>
        <dbReference type="ARBA" id="ARBA00001947"/>
    </source>
</evidence>
<gene>
    <name evidence="13" type="primary">ADH6</name>
    <name evidence="13" type="ordered locus">PP7435_Chr4-0395</name>
</gene>
<keyword evidence="8" id="KW-0560">Oxidoreductase</keyword>
<evidence type="ECO:0000313" key="13">
    <source>
        <dbReference type="EMBL" id="CCA40563.1"/>
    </source>
</evidence>
<dbReference type="GO" id="GO:0008270">
    <property type="term" value="F:zinc ion binding"/>
    <property type="evidence" value="ECO:0007669"/>
    <property type="project" value="InterPro"/>
</dbReference>
<proteinExistence type="inferred from homology"/>
<name>F2QYT5_KOMPC</name>
<evidence type="ECO:0000256" key="5">
    <source>
        <dbReference type="ARBA" id="ARBA00022723"/>
    </source>
</evidence>
<comment type="cofactor">
    <cofactor evidence="1 11">
        <name>Zn(2+)</name>
        <dbReference type="ChEBI" id="CHEBI:29105"/>
    </cofactor>
</comment>
<evidence type="ECO:0000256" key="3">
    <source>
        <dbReference type="ARBA" id="ARBA00011738"/>
    </source>
</evidence>
<reference key="2">
    <citation type="submission" date="2011-04" db="EMBL/GenBank/DDBJ databases">
        <title>High-quality genome sequence of Pichia pastoris CBS 7435.</title>
        <authorList>
            <person name="Kueberl A."/>
            <person name="Schneider J."/>
            <person name="Thallinger G.G."/>
            <person name="Anderl I."/>
            <person name="Wibberg D."/>
            <person name="Hajek T."/>
            <person name="Jaenicke S."/>
            <person name="Brinkrolf K."/>
            <person name="Goesmann A."/>
            <person name="Szczepanowski R."/>
            <person name="Puehler A."/>
            <person name="Schwab H."/>
            <person name="Glieder A."/>
            <person name="Pichler H."/>
        </authorList>
    </citation>
    <scope>NUCLEOTIDE SEQUENCE</scope>
    <source>
        <strain>CBS 7435</strain>
    </source>
</reference>
<keyword evidence="4" id="KW-0597">Phosphoprotein</keyword>
<dbReference type="PROSITE" id="PS00065">
    <property type="entry name" value="D_2_HYDROXYACID_DH_1"/>
    <property type="match status" value="1"/>
</dbReference>
<dbReference type="Pfam" id="PF00107">
    <property type="entry name" value="ADH_zinc_N"/>
    <property type="match status" value="1"/>
</dbReference>
<dbReference type="PROSITE" id="PS00059">
    <property type="entry name" value="ADH_ZINC"/>
    <property type="match status" value="1"/>
</dbReference>
<dbReference type="PANTHER" id="PTHR42683">
    <property type="entry name" value="ALDEHYDE REDUCTASE"/>
    <property type="match status" value="1"/>
</dbReference>
<dbReference type="SUPFAM" id="SSF51735">
    <property type="entry name" value="NAD(P)-binding Rossmann-fold domains"/>
    <property type="match status" value="1"/>
</dbReference>
<evidence type="ECO:0000259" key="12">
    <source>
        <dbReference type="SMART" id="SM00829"/>
    </source>
</evidence>
<evidence type="ECO:0000256" key="8">
    <source>
        <dbReference type="ARBA" id="ARBA00023002"/>
    </source>
</evidence>
<dbReference type="SUPFAM" id="SSF50129">
    <property type="entry name" value="GroES-like"/>
    <property type="match status" value="1"/>
</dbReference>
<evidence type="ECO:0000256" key="9">
    <source>
        <dbReference type="ARBA" id="ARBA00024074"/>
    </source>
</evidence>
<evidence type="ECO:0000256" key="7">
    <source>
        <dbReference type="ARBA" id="ARBA00022857"/>
    </source>
</evidence>
<dbReference type="GO" id="GO:0008106">
    <property type="term" value="F:alcohol dehydrogenase (NADP+) activity"/>
    <property type="evidence" value="ECO:0007669"/>
    <property type="project" value="UniProtKB-EC"/>
</dbReference>
<reference evidence="13 14" key="3">
    <citation type="journal article" date="2016" name="FEMS Yeast Res.">
        <title>Curation of the genome annotation of Pichia pastoris (Komagataella phaffii) CBS7435 from gene level to protein function.</title>
        <authorList>
            <person name="Valli M."/>
            <person name="Tatto N.E."/>
            <person name="Peymann A."/>
            <person name="Gruber C."/>
            <person name="Landes N."/>
            <person name="Ekker H."/>
            <person name="Thallinger G.G."/>
            <person name="Mattanovich D."/>
            <person name="Gasser B."/>
            <person name="Graf A.B."/>
        </authorList>
    </citation>
    <scope>GENOME REANNOTATION</scope>
    <source>
        <strain evidence="13 14">ATCC 76273 / CBS 7435 / CECT 11047 / NRRL Y-11430 / Wegner 21-1</strain>
    </source>
</reference>
<evidence type="ECO:0000256" key="11">
    <source>
        <dbReference type="RuleBase" id="RU361277"/>
    </source>
</evidence>
<accession>F2QYT5</accession>
<dbReference type="EC" id="1.1.1.2" evidence="9"/>
<comment type="catalytic activity">
    <reaction evidence="10">
        <text>a primary alcohol + NADP(+) = an aldehyde + NADPH + H(+)</text>
        <dbReference type="Rhea" id="RHEA:15937"/>
        <dbReference type="ChEBI" id="CHEBI:15378"/>
        <dbReference type="ChEBI" id="CHEBI:15734"/>
        <dbReference type="ChEBI" id="CHEBI:17478"/>
        <dbReference type="ChEBI" id="CHEBI:57783"/>
        <dbReference type="ChEBI" id="CHEBI:58349"/>
        <dbReference type="EC" id="1.1.1.2"/>
    </reaction>
    <physiologicalReaction direction="left-to-right" evidence="10">
        <dbReference type="Rhea" id="RHEA:15938"/>
    </physiologicalReaction>
    <physiologicalReaction direction="right-to-left" evidence="10">
        <dbReference type="Rhea" id="RHEA:15939"/>
    </physiologicalReaction>
</comment>
<dbReference type="SMART" id="SM00829">
    <property type="entry name" value="PKS_ER"/>
    <property type="match status" value="1"/>
</dbReference>